<keyword evidence="1" id="KW-0812">Transmembrane</keyword>
<dbReference type="Pfam" id="PF10066">
    <property type="entry name" value="DUF2304"/>
    <property type="match status" value="1"/>
</dbReference>
<evidence type="ECO:0000256" key="1">
    <source>
        <dbReference type="SAM" id="Phobius"/>
    </source>
</evidence>
<organism evidence="2 3">
    <name type="scientific">Jutongia huaianensis</name>
    <dbReference type="NCBI Taxonomy" id="2763668"/>
    <lineage>
        <taxon>Bacteria</taxon>
        <taxon>Bacillati</taxon>
        <taxon>Bacillota</taxon>
        <taxon>Clostridia</taxon>
        <taxon>Lachnospirales</taxon>
        <taxon>Lachnospiraceae</taxon>
        <taxon>Jutongia</taxon>
    </lineage>
</organism>
<name>A0ABR7N191_9FIRM</name>
<accession>A0ABR7N191</accession>
<dbReference type="Proteomes" id="UP000606193">
    <property type="component" value="Unassembled WGS sequence"/>
</dbReference>
<reference evidence="2 3" key="1">
    <citation type="submission" date="2020-08" db="EMBL/GenBank/DDBJ databases">
        <title>Genome public.</title>
        <authorList>
            <person name="Liu C."/>
            <person name="Sun Q."/>
        </authorList>
    </citation>
    <scope>NUCLEOTIDE SEQUENCE [LARGE SCALE GENOMIC DNA]</scope>
    <source>
        <strain evidence="2 3">NSJ-37</strain>
    </source>
</reference>
<feature type="transmembrane region" description="Helical" evidence="1">
    <location>
        <begin position="69"/>
        <end position="89"/>
    </location>
</feature>
<protein>
    <submittedName>
        <fullName evidence="2">DUF2304 domain-containing protein</fullName>
    </submittedName>
</protein>
<evidence type="ECO:0000313" key="3">
    <source>
        <dbReference type="Proteomes" id="UP000606193"/>
    </source>
</evidence>
<proteinExistence type="predicted"/>
<keyword evidence="3" id="KW-1185">Reference proteome</keyword>
<dbReference type="RefSeq" id="WP_022465665.1">
    <property type="nucleotide sequence ID" value="NZ_JACRSX010000006.1"/>
</dbReference>
<dbReference type="EMBL" id="JACRSX010000006">
    <property type="protein sequence ID" value="MBC8562269.1"/>
    <property type="molecule type" value="Genomic_DNA"/>
</dbReference>
<comment type="caution">
    <text evidence="2">The sequence shown here is derived from an EMBL/GenBank/DDBJ whole genome shotgun (WGS) entry which is preliminary data.</text>
</comment>
<keyword evidence="1" id="KW-1133">Transmembrane helix</keyword>
<feature type="transmembrane region" description="Helical" evidence="1">
    <location>
        <begin position="6"/>
        <end position="24"/>
    </location>
</feature>
<feature type="transmembrane region" description="Helical" evidence="1">
    <location>
        <begin position="36"/>
        <end position="63"/>
    </location>
</feature>
<evidence type="ECO:0000313" key="2">
    <source>
        <dbReference type="EMBL" id="MBC8562269.1"/>
    </source>
</evidence>
<dbReference type="InterPro" id="IPR019277">
    <property type="entry name" value="DUF2304"/>
</dbReference>
<keyword evidence="1" id="KW-0472">Membrane</keyword>
<gene>
    <name evidence="2" type="ORF">H8704_06450</name>
</gene>
<sequence length="125" mass="14221">MSVKLQILLIVVILIAMMYIINLVRKKIIDFRYALLWLLVALCVLVLTIFPRLLILLSGALGITSAVNMLFFLGFCLSIVVIFSLSIAVSNLQDKVKKTAQEIAIIRKDMYDTYQKLEAEIKEEK</sequence>